<dbReference type="InterPro" id="IPR000571">
    <property type="entry name" value="Znf_CCCH"/>
</dbReference>
<dbReference type="Pfam" id="PF00385">
    <property type="entry name" value="Chromo"/>
    <property type="match status" value="1"/>
</dbReference>
<feature type="compositionally biased region" description="Low complexity" evidence="5">
    <location>
        <begin position="175"/>
        <end position="189"/>
    </location>
</feature>
<dbReference type="GO" id="GO:0008270">
    <property type="term" value="F:zinc ion binding"/>
    <property type="evidence" value="ECO:0007669"/>
    <property type="project" value="UniProtKB-KW"/>
</dbReference>
<feature type="compositionally biased region" description="Polar residues" evidence="5">
    <location>
        <begin position="543"/>
        <end position="559"/>
    </location>
</feature>
<dbReference type="PROSITE" id="PS50013">
    <property type="entry name" value="CHROMO_2"/>
    <property type="match status" value="1"/>
</dbReference>
<comment type="subunit">
    <text evidence="2">Component of the NuA4 histone acetyltransferase complex.</text>
</comment>
<keyword evidence="4" id="KW-0479">Metal-binding</keyword>
<dbReference type="SUPFAM" id="SSF54160">
    <property type="entry name" value="Chromo domain-like"/>
    <property type="match status" value="1"/>
</dbReference>
<feature type="zinc finger region" description="C3H1-type" evidence="4">
    <location>
        <begin position="361"/>
        <end position="393"/>
    </location>
</feature>
<dbReference type="Gene3D" id="2.40.50.40">
    <property type="match status" value="1"/>
</dbReference>
<dbReference type="Proteomes" id="UP000824998">
    <property type="component" value="Unassembled WGS sequence"/>
</dbReference>
<keyword evidence="4" id="KW-0862">Zinc</keyword>
<feature type="compositionally biased region" description="Low complexity" evidence="5">
    <location>
        <begin position="213"/>
        <end position="224"/>
    </location>
</feature>
<evidence type="ECO:0000313" key="9">
    <source>
        <dbReference type="Proteomes" id="UP000824998"/>
    </source>
</evidence>
<feature type="compositionally biased region" description="Polar residues" evidence="5">
    <location>
        <begin position="330"/>
        <end position="350"/>
    </location>
</feature>
<dbReference type="PROSITE" id="PS00598">
    <property type="entry name" value="CHROMO_1"/>
    <property type="match status" value="1"/>
</dbReference>
<dbReference type="OrthoDB" id="436852at2759"/>
<feature type="region of interest" description="Disordered" evidence="5">
    <location>
        <begin position="524"/>
        <end position="559"/>
    </location>
</feature>
<evidence type="ECO:0000259" key="7">
    <source>
        <dbReference type="PROSITE" id="PS50103"/>
    </source>
</evidence>
<keyword evidence="9" id="KW-1185">Reference proteome</keyword>
<feature type="zinc finger region" description="C3H1-type" evidence="4">
    <location>
        <begin position="487"/>
        <end position="515"/>
    </location>
</feature>
<evidence type="ECO:0000256" key="3">
    <source>
        <dbReference type="ARBA" id="ARBA00023242"/>
    </source>
</evidence>
<comment type="caution">
    <text evidence="8">The sequence shown here is derived from an EMBL/GenBank/DDBJ whole genome shotgun (WGS) entry which is preliminary data.</text>
</comment>
<feature type="domain" description="C3H1-type" evidence="7">
    <location>
        <begin position="361"/>
        <end position="393"/>
    </location>
</feature>
<dbReference type="InterPro" id="IPR000953">
    <property type="entry name" value="Chromo/chromo_shadow_dom"/>
</dbReference>
<dbReference type="InterPro" id="IPR023779">
    <property type="entry name" value="Chromodomain_CS"/>
</dbReference>
<organism evidence="8 9">
    <name type="scientific">Amylocarpus encephaloides</name>
    <dbReference type="NCBI Taxonomy" id="45428"/>
    <lineage>
        <taxon>Eukaryota</taxon>
        <taxon>Fungi</taxon>
        <taxon>Dikarya</taxon>
        <taxon>Ascomycota</taxon>
        <taxon>Pezizomycotina</taxon>
        <taxon>Leotiomycetes</taxon>
        <taxon>Helotiales</taxon>
        <taxon>Helotiales incertae sedis</taxon>
        <taxon>Amylocarpus</taxon>
    </lineage>
</organism>
<protein>
    <recommendedName>
        <fullName evidence="10">Chromo domain-containing protein</fullName>
    </recommendedName>
</protein>
<evidence type="ECO:0000256" key="5">
    <source>
        <dbReference type="SAM" id="MobiDB-lite"/>
    </source>
</evidence>
<dbReference type="Gene3D" id="4.10.1000.10">
    <property type="entry name" value="Zinc finger, CCCH-type"/>
    <property type="match status" value="1"/>
</dbReference>
<feature type="compositionally biased region" description="Basic and acidic residues" evidence="5">
    <location>
        <begin position="151"/>
        <end position="165"/>
    </location>
</feature>
<dbReference type="GO" id="GO:0006338">
    <property type="term" value="P:chromatin remodeling"/>
    <property type="evidence" value="ECO:0007669"/>
    <property type="project" value="UniProtKB-ARBA"/>
</dbReference>
<feature type="domain" description="Chromo" evidence="6">
    <location>
        <begin position="34"/>
        <end position="104"/>
    </location>
</feature>
<keyword evidence="4" id="KW-0863">Zinc-finger</keyword>
<accession>A0A9P7YN93</accession>
<comment type="subcellular location">
    <subcellularLocation>
        <location evidence="1">Nucleus</location>
    </subcellularLocation>
</comment>
<name>A0A9P7YN93_9HELO</name>
<evidence type="ECO:0000259" key="6">
    <source>
        <dbReference type="PROSITE" id="PS50013"/>
    </source>
</evidence>
<feature type="region of interest" description="Disordered" evidence="5">
    <location>
        <begin position="93"/>
        <end position="251"/>
    </location>
</feature>
<feature type="region of interest" description="Disordered" evidence="5">
    <location>
        <begin position="1"/>
        <end position="30"/>
    </location>
</feature>
<feature type="compositionally biased region" description="Basic and acidic residues" evidence="5">
    <location>
        <begin position="1"/>
        <end position="12"/>
    </location>
</feature>
<reference evidence="8" key="1">
    <citation type="journal article" date="2021" name="IMA Fungus">
        <title>Genomic characterization of three marine fungi, including Emericellopsis atlantica sp. nov. with signatures of a generalist lifestyle and marine biomass degradation.</title>
        <authorList>
            <person name="Hagestad O.C."/>
            <person name="Hou L."/>
            <person name="Andersen J.H."/>
            <person name="Hansen E.H."/>
            <person name="Altermark B."/>
            <person name="Li C."/>
            <person name="Kuhnert E."/>
            <person name="Cox R.J."/>
            <person name="Crous P.W."/>
            <person name="Spatafora J.W."/>
            <person name="Lail K."/>
            <person name="Amirebrahimi M."/>
            <person name="Lipzen A."/>
            <person name="Pangilinan J."/>
            <person name="Andreopoulos W."/>
            <person name="Hayes R.D."/>
            <person name="Ng V."/>
            <person name="Grigoriev I.V."/>
            <person name="Jackson S.A."/>
            <person name="Sutton T.D.S."/>
            <person name="Dobson A.D.W."/>
            <person name="Rama T."/>
        </authorList>
    </citation>
    <scope>NUCLEOTIDE SEQUENCE</scope>
    <source>
        <strain evidence="8">TRa018bII</strain>
    </source>
</reference>
<dbReference type="AlphaFoldDB" id="A0A9P7YN93"/>
<keyword evidence="3" id="KW-0539">Nucleus</keyword>
<dbReference type="PROSITE" id="PS50103">
    <property type="entry name" value="ZF_C3H1"/>
    <property type="match status" value="2"/>
</dbReference>
<evidence type="ECO:0000256" key="4">
    <source>
        <dbReference type="PROSITE-ProRule" id="PRU00723"/>
    </source>
</evidence>
<feature type="region of interest" description="Disordered" evidence="5">
    <location>
        <begin position="329"/>
        <end position="358"/>
    </location>
</feature>
<gene>
    <name evidence="8" type="ORF">BJ875DRAFT_240872</name>
</gene>
<dbReference type="InterPro" id="IPR023780">
    <property type="entry name" value="Chromo_domain"/>
</dbReference>
<feature type="compositionally biased region" description="Polar residues" evidence="5">
    <location>
        <begin position="199"/>
        <end position="212"/>
    </location>
</feature>
<feature type="compositionally biased region" description="Basic and acidic residues" evidence="5">
    <location>
        <begin position="93"/>
        <end position="114"/>
    </location>
</feature>
<sequence>MIQKQEHDARPQDEDDSISLTSTVDSEHSTDHEFLVSCILAEKIEAKKKKYLIRWDGYPEERSSWEPSETIPLGICSDWNASGNSKFDVDGFEQRQDEIADQKEHRRKLREAERQRRRNLIPDDEESDEGIRGPIRRKTRGAESGMGFTPKSEKPVQKSRVEVPKTARPSRSRSRAMSLSDSDVPLSKSLSRRKKNLSEPQAPSSSDSHTPTASRRVIPARVAAPKPPAAGTMDRNVQGKGNKPSERGMKVTRGKSSIGRNVFASTGTIRKRANLLENSNNPAKDAKHYKTIHIVRKAELAAREKADAAPKDPSVLDLFDPAHPIMFKPSRTTMAPAPSSNVVVPQTNPRNVAPEASRTPARKDTVCYFYHLNQGKDNACSKGYMCDYSHDLSRNLTVASAPGVFMPTKPNATAELAEGEPEHRVEPERRVELELRAGPDPRVGPETRVGPALICFFWANGGCTKMACKYYHEWREGFSVAATPGGTKFNTICWFYYTRGSCSRDHTCKFIHSMDTNKYEVSSVPTSVPESAQAARPRYEPYNSPSTNTNPTSVLESPQTVRPQYEPYNRPSMNTIPLTQPGRGDFEPFMSSTNTNAEEQMVFVQDDQPGDGTSSKDLGSMTKMFTLGRNDQEPIRFTLDDIDQSHPWVQLLDSLEIIGLNETCMAQDFGAVFNSLRCREIWAGRFVPVDNTIQSRKISQDLIYLSSGLMATLTTSFQSHHKLLVYPTGDNSWTGLNQNQNGAKSALNYYVFESLPWPVSTGSSKSILPEIARDPNSLPRLSETIRSLLSTPTELNTAPESSSELINVIDIISMKDSQKTSQAYFFIFPSTARELFQYMAKMLIRRDGKTYSSESEGAWLSFVDDPSPQQLIVLVHGSMVSEICNIPKLQQLLRKKSNPRVFSISDASPYGHISSSPDSSSLKRITADKLFPHGACILLTPGLMVTSPEWTLKILEWYFGKLKHGRIEVASSRLNKATRGSYKLVVCHAFPDYLLDLAKAKAIERDRFMEKNHSDPSKDYKASQMGLSYDNCHARFKVHAFVTELYSAGILGSANDSLIDYYNGIADEDASPIMFTCPSIDPDNEPALVEWFAGYAAMKLRNFRKFVVLGNPVETSRLREKPASISRDEAMDKNVTSEIWRARMIAARLSAPKDRDSGTTMQIDSVPKETWETVKFVPTLQWYHAKGSPWNHISVDNYQVQWGYLNPPQK</sequence>
<feature type="domain" description="C3H1-type" evidence="7">
    <location>
        <begin position="487"/>
        <end position="515"/>
    </location>
</feature>
<evidence type="ECO:0008006" key="10">
    <source>
        <dbReference type="Google" id="ProtNLM"/>
    </source>
</evidence>
<dbReference type="GO" id="GO:0005634">
    <property type="term" value="C:nucleus"/>
    <property type="evidence" value="ECO:0007669"/>
    <property type="project" value="UniProtKB-SubCell"/>
</dbReference>
<evidence type="ECO:0000256" key="1">
    <source>
        <dbReference type="ARBA" id="ARBA00004123"/>
    </source>
</evidence>
<dbReference type="EMBL" id="MU251414">
    <property type="protein sequence ID" value="KAG9236133.1"/>
    <property type="molecule type" value="Genomic_DNA"/>
</dbReference>
<dbReference type="SMART" id="SM00356">
    <property type="entry name" value="ZnF_C3H1"/>
    <property type="match status" value="3"/>
</dbReference>
<evidence type="ECO:0000313" key="8">
    <source>
        <dbReference type="EMBL" id="KAG9236133.1"/>
    </source>
</evidence>
<dbReference type="InterPro" id="IPR016197">
    <property type="entry name" value="Chromo-like_dom_sf"/>
</dbReference>
<evidence type="ECO:0000256" key="2">
    <source>
        <dbReference type="ARBA" id="ARBA00011353"/>
    </source>
</evidence>
<proteinExistence type="predicted"/>